<dbReference type="STRING" id="285351.SAMN04488035_1200"/>
<dbReference type="GO" id="GO:0016872">
    <property type="term" value="F:intramolecular lyase activity"/>
    <property type="evidence" value="ECO:0007669"/>
    <property type="project" value="InterPro"/>
</dbReference>
<evidence type="ECO:0000256" key="7">
    <source>
        <dbReference type="ARBA" id="ARBA00023235"/>
    </source>
</evidence>
<evidence type="ECO:0000256" key="8">
    <source>
        <dbReference type="SAM" id="Phobius"/>
    </source>
</evidence>
<dbReference type="OrthoDB" id="4411839at2"/>
<sequence>MSYGVFNLLFVVAVAVVAALALVRVPRERRGRVLTAMAVTVVALSAMTVVFDSLMIAADLFRYDEEALSGVVMWLTPVEDLAWPVAVGLGLPAVAEAIGLRPGAARPKDVR</sequence>
<reference evidence="11" key="1">
    <citation type="submission" date="2016-10" db="EMBL/GenBank/DDBJ databases">
        <authorList>
            <person name="Varghese N."/>
            <person name="Submissions S."/>
        </authorList>
    </citation>
    <scope>NUCLEOTIDE SEQUENCE [LARGE SCALE GENOMIC DNA]</scope>
    <source>
        <strain evidence="11">DSM 19083</strain>
    </source>
</reference>
<keyword evidence="5 8" id="KW-1133">Transmembrane helix</keyword>
<evidence type="ECO:0000256" key="2">
    <source>
        <dbReference type="ARBA" id="ARBA00004829"/>
    </source>
</evidence>
<dbReference type="GO" id="GO:0016117">
    <property type="term" value="P:carotenoid biosynthetic process"/>
    <property type="evidence" value="ECO:0007669"/>
    <property type="project" value="UniProtKB-KW"/>
</dbReference>
<feature type="transmembrane region" description="Helical" evidence="8">
    <location>
        <begin position="6"/>
        <end position="25"/>
    </location>
</feature>
<dbReference type="Pfam" id="PF18916">
    <property type="entry name" value="Lycopene_cyc"/>
    <property type="match status" value="1"/>
</dbReference>
<keyword evidence="4" id="KW-0125">Carotenoid biosynthesis</keyword>
<evidence type="ECO:0000256" key="4">
    <source>
        <dbReference type="ARBA" id="ARBA00022746"/>
    </source>
</evidence>
<dbReference type="Proteomes" id="UP000198520">
    <property type="component" value="Unassembled WGS sequence"/>
</dbReference>
<keyword evidence="7" id="KW-0413">Isomerase</keyword>
<dbReference type="AlphaFoldDB" id="A0A1I2FAV5"/>
<evidence type="ECO:0000256" key="3">
    <source>
        <dbReference type="ARBA" id="ARBA00022692"/>
    </source>
</evidence>
<dbReference type="InterPro" id="IPR017825">
    <property type="entry name" value="Lycopene_cyclase_dom"/>
</dbReference>
<organism evidence="10 11">
    <name type="scientific">Flavimobilis marinus</name>
    <dbReference type="NCBI Taxonomy" id="285351"/>
    <lineage>
        <taxon>Bacteria</taxon>
        <taxon>Bacillati</taxon>
        <taxon>Actinomycetota</taxon>
        <taxon>Actinomycetes</taxon>
        <taxon>Micrococcales</taxon>
        <taxon>Jonesiaceae</taxon>
        <taxon>Flavimobilis</taxon>
    </lineage>
</organism>
<keyword evidence="11" id="KW-1185">Reference proteome</keyword>
<evidence type="ECO:0000256" key="6">
    <source>
        <dbReference type="ARBA" id="ARBA00023136"/>
    </source>
</evidence>
<dbReference type="RefSeq" id="WP_093376142.1">
    <property type="nucleotide sequence ID" value="NZ_BNAN01000002.1"/>
</dbReference>
<feature type="transmembrane region" description="Helical" evidence="8">
    <location>
        <begin position="37"/>
        <end position="61"/>
    </location>
</feature>
<proteinExistence type="predicted"/>
<comment type="pathway">
    <text evidence="2">Carotenoid biosynthesis.</text>
</comment>
<evidence type="ECO:0000313" key="10">
    <source>
        <dbReference type="EMBL" id="SFF01888.1"/>
    </source>
</evidence>
<feature type="domain" description="Lycopene cyclase" evidence="9">
    <location>
        <begin position="10"/>
        <end position="96"/>
    </location>
</feature>
<dbReference type="GO" id="GO:0016020">
    <property type="term" value="C:membrane"/>
    <property type="evidence" value="ECO:0007669"/>
    <property type="project" value="UniProtKB-SubCell"/>
</dbReference>
<keyword evidence="6 8" id="KW-0472">Membrane</keyword>
<dbReference type="GO" id="GO:0045436">
    <property type="term" value="F:lycopene beta cyclase activity"/>
    <property type="evidence" value="ECO:0007669"/>
    <property type="project" value="UniProtKB-ARBA"/>
</dbReference>
<gene>
    <name evidence="10" type="ORF">SAMN04488035_1200</name>
</gene>
<keyword evidence="3 8" id="KW-0812">Transmembrane</keyword>
<accession>A0A1I2FAV5</accession>
<name>A0A1I2FAV5_9MICO</name>
<dbReference type="EMBL" id="FONZ01000002">
    <property type="protein sequence ID" value="SFF01888.1"/>
    <property type="molecule type" value="Genomic_DNA"/>
</dbReference>
<evidence type="ECO:0000256" key="1">
    <source>
        <dbReference type="ARBA" id="ARBA00004141"/>
    </source>
</evidence>
<feature type="transmembrane region" description="Helical" evidence="8">
    <location>
        <begin position="81"/>
        <end position="100"/>
    </location>
</feature>
<evidence type="ECO:0000313" key="11">
    <source>
        <dbReference type="Proteomes" id="UP000198520"/>
    </source>
</evidence>
<evidence type="ECO:0000259" key="9">
    <source>
        <dbReference type="Pfam" id="PF18916"/>
    </source>
</evidence>
<protein>
    <submittedName>
        <fullName evidence="10">Lycopene cyclase domain-containing protein</fullName>
    </submittedName>
</protein>
<evidence type="ECO:0000256" key="5">
    <source>
        <dbReference type="ARBA" id="ARBA00022989"/>
    </source>
</evidence>
<comment type="subcellular location">
    <subcellularLocation>
        <location evidence="1">Membrane</location>
        <topology evidence="1">Multi-pass membrane protein</topology>
    </subcellularLocation>
</comment>